<comment type="similarity">
    <text evidence="2">Belongs to the methyl-accepting chemotaxis (MCP) protein family.</text>
</comment>
<evidence type="ECO:0000313" key="8">
    <source>
        <dbReference type="Proteomes" id="UP000621540"/>
    </source>
</evidence>
<dbReference type="EMBL" id="JACOQH010000010">
    <property type="protein sequence ID" value="MBC5754759.1"/>
    <property type="molecule type" value="Genomic_DNA"/>
</dbReference>
<sequence>MKILKNMSIKLKVMLPIAILGIAVLLAGISSLINSKRLLNAGVVISNDCSQSIELLMDMSADLESMGKNMYAHCDADNSTSKNNFKNTIDSKMEDMQGYFDEYKKQPMTDREKEYFGAMTDKFSKYKDGMDQVLDASSKGDNPGAMTTINVIQKPAEDYLSKKIESLISMRKDAMNSALLDQQKTYLFARNSAIILVAVSVVMILIATWICLKGIVAPMQYISRSLQQIVDSIENNEGDLSVRLSISGNDEIGSVGKNVNAFILTLQNIMKHISESSVEMNRIVSDVDEKIRCSEQNSGDISVAMEELSASMISVSETVSGISSDMKDIEDRAKELSEKSEHLLAYSDTMDQNATTLKQSTILNKENTSKVVTDIIEKLKDAIENSKQVERVNELTNDILGIADQTNLLALNASIEAARAGQVGRGFAVVASEIGHLSESSRNAAVNIQSINQTIVGTVTELIQNANDLVAYIQQNILPDYDKFVDAGTQYNDDAVYINGIVENFNNMSLELRQCTEHTMNYIDNIIASVTEGSKGINVAADNTANLSDEITNISEQIKQNKIVADTLSSEAKRFV</sequence>
<dbReference type="PROSITE" id="PS50111">
    <property type="entry name" value="CHEMOTAXIS_TRANSDUC_2"/>
    <property type="match status" value="1"/>
</dbReference>
<dbReference type="Proteomes" id="UP000621540">
    <property type="component" value="Unassembled WGS sequence"/>
</dbReference>
<dbReference type="SMART" id="SM00283">
    <property type="entry name" value="MA"/>
    <property type="match status" value="1"/>
</dbReference>
<organism evidence="7 8">
    <name type="scientific">Roseburia yibonii</name>
    <dbReference type="NCBI Taxonomy" id="2763063"/>
    <lineage>
        <taxon>Bacteria</taxon>
        <taxon>Bacillati</taxon>
        <taxon>Bacillota</taxon>
        <taxon>Clostridia</taxon>
        <taxon>Lachnospirales</taxon>
        <taxon>Lachnospiraceae</taxon>
        <taxon>Roseburia</taxon>
    </lineage>
</organism>
<dbReference type="PRINTS" id="PR00260">
    <property type="entry name" value="CHEMTRNSDUCR"/>
</dbReference>
<feature type="transmembrane region" description="Helical" evidence="4">
    <location>
        <begin position="193"/>
        <end position="216"/>
    </location>
</feature>
<dbReference type="InterPro" id="IPR004089">
    <property type="entry name" value="MCPsignal_dom"/>
</dbReference>
<dbReference type="Gene3D" id="1.10.287.950">
    <property type="entry name" value="Methyl-accepting chemotaxis protein"/>
    <property type="match status" value="1"/>
</dbReference>
<dbReference type="PANTHER" id="PTHR32089:SF112">
    <property type="entry name" value="LYSOZYME-LIKE PROTEIN-RELATED"/>
    <property type="match status" value="1"/>
</dbReference>
<reference evidence="7 8" key="1">
    <citation type="submission" date="2020-08" db="EMBL/GenBank/DDBJ databases">
        <title>Genome public.</title>
        <authorList>
            <person name="Liu C."/>
            <person name="Sun Q."/>
        </authorList>
    </citation>
    <scope>NUCLEOTIDE SEQUENCE [LARGE SCALE GENOMIC DNA]</scope>
    <source>
        <strain evidence="7 8">BX0805</strain>
    </source>
</reference>
<dbReference type="PROSITE" id="PS50885">
    <property type="entry name" value="HAMP"/>
    <property type="match status" value="1"/>
</dbReference>
<evidence type="ECO:0000256" key="2">
    <source>
        <dbReference type="ARBA" id="ARBA00029447"/>
    </source>
</evidence>
<protein>
    <submittedName>
        <fullName evidence="7">Methyl-accepting chemotaxis protein</fullName>
    </submittedName>
</protein>
<dbReference type="PANTHER" id="PTHR32089">
    <property type="entry name" value="METHYL-ACCEPTING CHEMOTAXIS PROTEIN MCPB"/>
    <property type="match status" value="1"/>
</dbReference>
<dbReference type="RefSeq" id="WP_022516650.1">
    <property type="nucleotide sequence ID" value="NZ_JACOQH010000010.1"/>
</dbReference>
<keyword evidence="4" id="KW-0472">Membrane</keyword>
<accession>A0ABR7ID88</accession>
<keyword evidence="8" id="KW-1185">Reference proteome</keyword>
<dbReference type="Pfam" id="PF00672">
    <property type="entry name" value="HAMP"/>
    <property type="match status" value="1"/>
</dbReference>
<evidence type="ECO:0000313" key="7">
    <source>
        <dbReference type="EMBL" id="MBC5754759.1"/>
    </source>
</evidence>
<dbReference type="InterPro" id="IPR004090">
    <property type="entry name" value="Chemotax_Me-accpt_rcpt"/>
</dbReference>
<keyword evidence="1 3" id="KW-0807">Transducer</keyword>
<keyword evidence="4" id="KW-1133">Transmembrane helix</keyword>
<proteinExistence type="inferred from homology"/>
<name>A0ABR7ID88_9FIRM</name>
<feature type="domain" description="Methyl-accepting transducer" evidence="5">
    <location>
        <begin position="276"/>
        <end position="559"/>
    </location>
</feature>
<dbReference type="CDD" id="cd06225">
    <property type="entry name" value="HAMP"/>
    <property type="match status" value="1"/>
</dbReference>
<dbReference type="InterPro" id="IPR003660">
    <property type="entry name" value="HAMP_dom"/>
</dbReference>
<dbReference type="Pfam" id="PF00015">
    <property type="entry name" value="MCPsignal"/>
    <property type="match status" value="1"/>
</dbReference>
<evidence type="ECO:0000259" key="6">
    <source>
        <dbReference type="PROSITE" id="PS50885"/>
    </source>
</evidence>
<gene>
    <name evidence="7" type="ORF">H8Z76_12205</name>
</gene>
<feature type="domain" description="HAMP" evidence="6">
    <location>
        <begin position="213"/>
        <end position="271"/>
    </location>
</feature>
<dbReference type="InterPro" id="IPR024478">
    <property type="entry name" value="HlyB_4HB_MCP"/>
</dbReference>
<keyword evidence="4" id="KW-0812">Transmembrane</keyword>
<dbReference type="Pfam" id="PF12729">
    <property type="entry name" value="4HB_MCP_1"/>
    <property type="match status" value="1"/>
</dbReference>
<evidence type="ECO:0000256" key="1">
    <source>
        <dbReference type="ARBA" id="ARBA00023224"/>
    </source>
</evidence>
<dbReference type="SUPFAM" id="SSF58104">
    <property type="entry name" value="Methyl-accepting chemotaxis protein (MCP) signaling domain"/>
    <property type="match status" value="1"/>
</dbReference>
<evidence type="ECO:0000256" key="3">
    <source>
        <dbReference type="PROSITE-ProRule" id="PRU00284"/>
    </source>
</evidence>
<evidence type="ECO:0000259" key="5">
    <source>
        <dbReference type="PROSITE" id="PS50111"/>
    </source>
</evidence>
<comment type="caution">
    <text evidence="7">The sequence shown here is derived from an EMBL/GenBank/DDBJ whole genome shotgun (WGS) entry which is preliminary data.</text>
</comment>
<evidence type="ECO:0000256" key="4">
    <source>
        <dbReference type="SAM" id="Phobius"/>
    </source>
</evidence>
<dbReference type="SMART" id="SM00304">
    <property type="entry name" value="HAMP"/>
    <property type="match status" value="1"/>
</dbReference>